<dbReference type="Gene3D" id="3.20.20.70">
    <property type="entry name" value="Aldolase class I"/>
    <property type="match status" value="1"/>
</dbReference>
<proteinExistence type="predicted"/>
<evidence type="ECO:0000313" key="1">
    <source>
        <dbReference type="EMBL" id="CAI9270104.1"/>
    </source>
</evidence>
<reference evidence="1" key="1">
    <citation type="submission" date="2023-04" db="EMBL/GenBank/DDBJ databases">
        <authorList>
            <person name="Vijverberg K."/>
            <person name="Xiong W."/>
            <person name="Schranz E."/>
        </authorList>
    </citation>
    <scope>NUCLEOTIDE SEQUENCE</scope>
</reference>
<organism evidence="1 2">
    <name type="scientific">Lactuca saligna</name>
    <name type="common">Willowleaf lettuce</name>
    <dbReference type="NCBI Taxonomy" id="75948"/>
    <lineage>
        <taxon>Eukaryota</taxon>
        <taxon>Viridiplantae</taxon>
        <taxon>Streptophyta</taxon>
        <taxon>Embryophyta</taxon>
        <taxon>Tracheophyta</taxon>
        <taxon>Spermatophyta</taxon>
        <taxon>Magnoliopsida</taxon>
        <taxon>eudicotyledons</taxon>
        <taxon>Gunneridae</taxon>
        <taxon>Pentapetalae</taxon>
        <taxon>asterids</taxon>
        <taxon>campanulids</taxon>
        <taxon>Asterales</taxon>
        <taxon>Asteraceae</taxon>
        <taxon>Cichorioideae</taxon>
        <taxon>Cichorieae</taxon>
        <taxon>Lactucinae</taxon>
        <taxon>Lactuca</taxon>
    </lineage>
</organism>
<protein>
    <submittedName>
        <fullName evidence="1">Uncharacterized protein</fullName>
    </submittedName>
</protein>
<accession>A0AA35Y7F9</accession>
<dbReference type="Proteomes" id="UP001177003">
    <property type="component" value="Chromosome 1"/>
</dbReference>
<evidence type="ECO:0000313" key="2">
    <source>
        <dbReference type="Proteomes" id="UP001177003"/>
    </source>
</evidence>
<dbReference type="AlphaFoldDB" id="A0AA35Y7F9"/>
<dbReference type="EMBL" id="OX465077">
    <property type="protein sequence ID" value="CAI9270104.1"/>
    <property type="molecule type" value="Genomic_DNA"/>
</dbReference>
<gene>
    <name evidence="1" type="ORF">LSALG_LOCUS10439</name>
</gene>
<keyword evidence="2" id="KW-1185">Reference proteome</keyword>
<name>A0AA35Y7F9_LACSI</name>
<sequence length="75" mass="8464">MFTAGNWKKARFTAVIGESFFSDVLALLEVWDNQNKGNCVVEDYNGLIVQPHKAIVGARAFDYETGIHQELNDLF</sequence>
<dbReference type="InterPro" id="IPR013785">
    <property type="entry name" value="Aldolase_TIM"/>
</dbReference>